<feature type="region of interest" description="Disordered" evidence="1">
    <location>
        <begin position="93"/>
        <end position="176"/>
    </location>
</feature>
<feature type="compositionally biased region" description="Low complexity" evidence="1">
    <location>
        <begin position="211"/>
        <end position="227"/>
    </location>
</feature>
<sequence length="304" mass="32006">MAPTEGANGRLTSTWDSEGATPSPPQSPRKPQASANSPRKDPLELSLSLQDLDNTCEIYFCGWDSGYTPTASARHLTVPEASADFRRAMVIPEPLEKPRFSRTPSPTLPALSSCSRKSARSSSPSLSSSPTPPPMSISSSPLSPTGSSSSSSSSSSTSSSCSPSSSPPTSSSSLKPTLEAALSLVLSPLKPEKAPKNSRLKPWQTAVFLPSIMSSSPPESTSGPLTSRRPASFGDADGVKYRNTHRRASHGEKHVSWADEFGSTSKLTSVRLIRPRLDAGESSKKSGAQLPIPGRSILRDTGAK</sequence>
<comment type="caution">
    <text evidence="2">The sequence shown here is derived from an EMBL/GenBank/DDBJ whole genome shotgun (WGS) entry which is preliminary data.</text>
</comment>
<protein>
    <submittedName>
        <fullName evidence="2">Uncharacterized protein</fullName>
    </submittedName>
</protein>
<gene>
    <name evidence="2" type="ORF">RRG08_032046</name>
</gene>
<organism evidence="2 3">
    <name type="scientific">Elysia crispata</name>
    <name type="common">lettuce slug</name>
    <dbReference type="NCBI Taxonomy" id="231223"/>
    <lineage>
        <taxon>Eukaryota</taxon>
        <taxon>Metazoa</taxon>
        <taxon>Spiralia</taxon>
        <taxon>Lophotrochozoa</taxon>
        <taxon>Mollusca</taxon>
        <taxon>Gastropoda</taxon>
        <taxon>Heterobranchia</taxon>
        <taxon>Euthyneura</taxon>
        <taxon>Panpulmonata</taxon>
        <taxon>Sacoglossa</taxon>
        <taxon>Placobranchoidea</taxon>
        <taxon>Plakobranchidae</taxon>
        <taxon>Elysia</taxon>
    </lineage>
</organism>
<keyword evidence="3" id="KW-1185">Reference proteome</keyword>
<proteinExistence type="predicted"/>
<feature type="compositionally biased region" description="Low complexity" evidence="1">
    <location>
        <begin position="136"/>
        <end position="176"/>
    </location>
</feature>
<evidence type="ECO:0000313" key="3">
    <source>
        <dbReference type="Proteomes" id="UP001283361"/>
    </source>
</evidence>
<feature type="compositionally biased region" description="Low complexity" evidence="1">
    <location>
        <begin position="111"/>
        <end position="129"/>
    </location>
</feature>
<accession>A0AAE0XVL7</accession>
<feature type="region of interest" description="Disordered" evidence="1">
    <location>
        <begin position="211"/>
        <end position="239"/>
    </location>
</feature>
<name>A0AAE0XVL7_9GAST</name>
<feature type="region of interest" description="Disordered" evidence="1">
    <location>
        <begin position="1"/>
        <end position="43"/>
    </location>
</feature>
<reference evidence="2" key="1">
    <citation type="journal article" date="2023" name="G3 (Bethesda)">
        <title>A reference genome for the long-term kleptoplast-retaining sea slug Elysia crispata morphotype clarki.</title>
        <authorList>
            <person name="Eastman K.E."/>
            <person name="Pendleton A.L."/>
            <person name="Shaikh M.A."/>
            <person name="Suttiyut T."/>
            <person name="Ogas R."/>
            <person name="Tomko P."/>
            <person name="Gavelis G."/>
            <person name="Widhalm J.R."/>
            <person name="Wisecaver J.H."/>
        </authorList>
    </citation>
    <scope>NUCLEOTIDE SEQUENCE</scope>
    <source>
        <strain evidence="2">ECLA1</strain>
    </source>
</reference>
<dbReference type="AlphaFoldDB" id="A0AAE0XVL7"/>
<feature type="region of interest" description="Disordered" evidence="1">
    <location>
        <begin position="276"/>
        <end position="304"/>
    </location>
</feature>
<evidence type="ECO:0000256" key="1">
    <source>
        <dbReference type="SAM" id="MobiDB-lite"/>
    </source>
</evidence>
<dbReference type="Proteomes" id="UP001283361">
    <property type="component" value="Unassembled WGS sequence"/>
</dbReference>
<evidence type="ECO:0000313" key="2">
    <source>
        <dbReference type="EMBL" id="KAK3717565.1"/>
    </source>
</evidence>
<dbReference type="EMBL" id="JAWDGP010007454">
    <property type="protein sequence ID" value="KAK3717565.1"/>
    <property type="molecule type" value="Genomic_DNA"/>
</dbReference>